<reference evidence="2" key="1">
    <citation type="submission" date="2023-02" db="EMBL/GenBank/DDBJ databases">
        <title>Description of Roseinatronobacter alkalisoli sp. nov., an alkaliphilic bacerium isolated from soda soil.</title>
        <authorList>
            <person name="Wei W."/>
        </authorList>
    </citation>
    <scope>NUCLEOTIDE SEQUENCE</scope>
    <source>
        <strain evidence="2">HJB301</strain>
    </source>
</reference>
<keyword evidence="3" id="KW-1185">Reference proteome</keyword>
<accession>A0ABT5TEA4</accession>
<dbReference type="Proteomes" id="UP001431784">
    <property type="component" value="Unassembled WGS sequence"/>
</dbReference>
<sequence length="339" mass="37670">MARLDRRTRELLRGLEASVSSAFVEAIRDIPGLSDLKVFREALEARDLERAMRIIGPTDANFQRLDDAIREAYTAGGEGAIRNLSGIRDPQTGAIVRPTFDRRTANAVRWVQREAGSAIQGLNASITQVVREVLSEGIAEGASARGMVTRLMGTYNRATKQREGGVLGLTREQFRASENMAAKLSAGDYRSYFDYKLRNRRFDDMVERAMLSGDPLSPVDIRNIQQGYEGNMLTARGNSVAREEASKAYNAGRHESFTQVRDGGLVSNDQFRRTWRSNDDDRSRATHADQDGVEVIGLDTPHTLSDGTQLMYPKDDSLGADAEHTMGCRCFEEITIVRS</sequence>
<dbReference type="RefSeq" id="WP_274354109.1">
    <property type="nucleotide sequence ID" value="NZ_JAQZSM010000034.1"/>
</dbReference>
<dbReference type="EMBL" id="JAQZSM010000034">
    <property type="protein sequence ID" value="MDD7973440.1"/>
    <property type="molecule type" value="Genomic_DNA"/>
</dbReference>
<protein>
    <submittedName>
        <fullName evidence="2">Phage minor head protein</fullName>
    </submittedName>
</protein>
<dbReference type="Pfam" id="PF04233">
    <property type="entry name" value="Phage_Mu_F"/>
    <property type="match status" value="1"/>
</dbReference>
<evidence type="ECO:0000259" key="1">
    <source>
        <dbReference type="Pfam" id="PF04233"/>
    </source>
</evidence>
<evidence type="ECO:0000313" key="2">
    <source>
        <dbReference type="EMBL" id="MDD7973440.1"/>
    </source>
</evidence>
<gene>
    <name evidence="2" type="ORF">PUT78_20455</name>
</gene>
<evidence type="ECO:0000313" key="3">
    <source>
        <dbReference type="Proteomes" id="UP001431784"/>
    </source>
</evidence>
<dbReference type="InterPro" id="IPR006528">
    <property type="entry name" value="Phage_head_morphogenesis_dom"/>
</dbReference>
<feature type="domain" description="Phage head morphogenesis" evidence="1">
    <location>
        <begin position="204"/>
        <end position="330"/>
    </location>
</feature>
<proteinExistence type="predicted"/>
<comment type="caution">
    <text evidence="2">The sequence shown here is derived from an EMBL/GenBank/DDBJ whole genome shotgun (WGS) entry which is preliminary data.</text>
</comment>
<organism evidence="2 3">
    <name type="scientific">Roseinatronobacter alkalisoli</name>
    <dbReference type="NCBI Taxonomy" id="3028235"/>
    <lineage>
        <taxon>Bacteria</taxon>
        <taxon>Pseudomonadati</taxon>
        <taxon>Pseudomonadota</taxon>
        <taxon>Alphaproteobacteria</taxon>
        <taxon>Rhodobacterales</taxon>
        <taxon>Paracoccaceae</taxon>
        <taxon>Roseinatronobacter</taxon>
    </lineage>
</organism>
<name>A0ABT5TEA4_9RHOB</name>